<protein>
    <submittedName>
        <fullName evidence="1">Uncharacterized protein</fullName>
    </submittedName>
</protein>
<dbReference type="Proteomes" id="UP001062846">
    <property type="component" value="Chromosome 11"/>
</dbReference>
<evidence type="ECO:0000313" key="2">
    <source>
        <dbReference type="Proteomes" id="UP001062846"/>
    </source>
</evidence>
<name>A0ACC0LNZ6_RHOML</name>
<proteinExistence type="predicted"/>
<gene>
    <name evidence="1" type="ORF">RHMOL_Rhmol11G0043300</name>
</gene>
<keyword evidence="2" id="KW-1185">Reference proteome</keyword>
<comment type="caution">
    <text evidence="1">The sequence shown here is derived from an EMBL/GenBank/DDBJ whole genome shotgun (WGS) entry which is preliminary data.</text>
</comment>
<accession>A0ACC0LNZ6</accession>
<sequence length="65" mass="7306">MVDPWLSCSHPGIQDPVRPSFIPASHPIYGGSLAFFPALHPMVDPWLSSYCSFVLIHFNHFSVDH</sequence>
<dbReference type="EMBL" id="CM046398">
    <property type="protein sequence ID" value="KAI8530266.1"/>
    <property type="molecule type" value="Genomic_DNA"/>
</dbReference>
<organism evidence="1 2">
    <name type="scientific">Rhododendron molle</name>
    <name type="common">Chinese azalea</name>
    <name type="synonym">Azalea mollis</name>
    <dbReference type="NCBI Taxonomy" id="49168"/>
    <lineage>
        <taxon>Eukaryota</taxon>
        <taxon>Viridiplantae</taxon>
        <taxon>Streptophyta</taxon>
        <taxon>Embryophyta</taxon>
        <taxon>Tracheophyta</taxon>
        <taxon>Spermatophyta</taxon>
        <taxon>Magnoliopsida</taxon>
        <taxon>eudicotyledons</taxon>
        <taxon>Gunneridae</taxon>
        <taxon>Pentapetalae</taxon>
        <taxon>asterids</taxon>
        <taxon>Ericales</taxon>
        <taxon>Ericaceae</taxon>
        <taxon>Ericoideae</taxon>
        <taxon>Rhodoreae</taxon>
        <taxon>Rhododendron</taxon>
    </lineage>
</organism>
<evidence type="ECO:0000313" key="1">
    <source>
        <dbReference type="EMBL" id="KAI8530266.1"/>
    </source>
</evidence>
<reference evidence="1" key="1">
    <citation type="submission" date="2022-02" db="EMBL/GenBank/DDBJ databases">
        <title>Plant Genome Project.</title>
        <authorList>
            <person name="Zhang R.-G."/>
        </authorList>
    </citation>
    <scope>NUCLEOTIDE SEQUENCE</scope>
    <source>
        <strain evidence="1">AT1</strain>
    </source>
</reference>